<feature type="compositionally biased region" description="Polar residues" evidence="1">
    <location>
        <begin position="1"/>
        <end position="22"/>
    </location>
</feature>
<organism evidence="2 3">
    <name type="scientific">Cutaneotrichosporon spelunceum</name>
    <dbReference type="NCBI Taxonomy" id="1672016"/>
    <lineage>
        <taxon>Eukaryota</taxon>
        <taxon>Fungi</taxon>
        <taxon>Dikarya</taxon>
        <taxon>Basidiomycota</taxon>
        <taxon>Agaricomycotina</taxon>
        <taxon>Tremellomycetes</taxon>
        <taxon>Trichosporonales</taxon>
        <taxon>Trichosporonaceae</taxon>
        <taxon>Cutaneotrichosporon</taxon>
    </lineage>
</organism>
<name>A0AAD3TWQ7_9TREE</name>
<keyword evidence="3" id="KW-1185">Reference proteome</keyword>
<comment type="caution">
    <text evidence="2">The sequence shown here is derived from an EMBL/GenBank/DDBJ whole genome shotgun (WGS) entry which is preliminary data.</text>
</comment>
<evidence type="ECO:0000313" key="3">
    <source>
        <dbReference type="Proteomes" id="UP001222932"/>
    </source>
</evidence>
<reference evidence="2" key="2">
    <citation type="submission" date="2023-06" db="EMBL/GenBank/DDBJ databases">
        <authorList>
            <person name="Kobayashi Y."/>
            <person name="Kayamori A."/>
            <person name="Aoki K."/>
            <person name="Shiwa Y."/>
            <person name="Fujita N."/>
            <person name="Sugita T."/>
            <person name="Iwasaki W."/>
            <person name="Tanaka N."/>
            <person name="Takashima M."/>
        </authorList>
    </citation>
    <scope>NUCLEOTIDE SEQUENCE</scope>
    <source>
        <strain evidence="2">HIS016</strain>
    </source>
</reference>
<dbReference type="AlphaFoldDB" id="A0AAD3TWQ7"/>
<dbReference type="GO" id="GO:0005739">
    <property type="term" value="C:mitochondrion"/>
    <property type="evidence" value="ECO:0007669"/>
    <property type="project" value="TreeGrafter"/>
</dbReference>
<evidence type="ECO:0000256" key="1">
    <source>
        <dbReference type="SAM" id="MobiDB-lite"/>
    </source>
</evidence>
<dbReference type="Proteomes" id="UP001222932">
    <property type="component" value="Unassembled WGS sequence"/>
</dbReference>
<dbReference type="PANTHER" id="PTHR11695">
    <property type="entry name" value="ALCOHOL DEHYDROGENASE RELATED"/>
    <property type="match status" value="1"/>
</dbReference>
<dbReference type="SUPFAM" id="SSF50129">
    <property type="entry name" value="GroES-like"/>
    <property type="match status" value="1"/>
</dbReference>
<sequence length="937" mass="99859">MLSNLQTPEAHSQQVSVDNSPMTKPEAILTPAHSSLQSIPSSDTNSSTGSVPDTVLMSPDFPAATRDSAPTQAVVEPSSKRASLVLDDAASEKSVYYTPRNSFYLNRNGSASISTLVLDKIGEGQRTTDDEEPFEMPGAWTWGAIETPSKSMSEHIPNVFSEDHGEIPVEQALDQNKPAEPPASAAPVIVESFACVQPIDTPALPAAQEAPASSTLPTLPTSHGASDEGLVMDHESDSGSFEITERSGVEPPAEAICTSAQAGTMSDEPSEKTGTPHVHFSELPTFHLQPPTPATLTDVRVGCLPDLDSRPLHGEPGLPEGTQVSVVRALSSTAPLSPAMSASNVYLDDEIDLDSFAPEEIAYYNPYDPSPYEAAARAHAARLGLASGLNPNVLTVLPEMSVQDSNQLYLPQRRNSRKLGSSSSDLGARGNMAPKQSASLLYARRYSCAASDMGQTAQMYASSELAPPLDTGDLNRRHSFNPRPSSLGSRNEVPRARSRTQSVRVPSRIGDSTHDDLVAPSNGTGVISLDTPSGRPLNNFPLMESNAYDQTQQSGYTNMVLPKGGNFKPGDPAKANRLDLQLLGVPPTSMGAVTLSSALHSYHLKHQSPTPEHLRWTLPPPVDFSTITPPHQVSRAQILIQVYAVAVDWLDIAALDEKSKHDVGRWVPGRSFVGRCITTGADEKEIGRGDMVIGLVDIRHSGALAEYIVTDRRRVARVNRDTRLELEELAALPAQGIAVHRAIRDVGVIRGQQALVMDAHEGLPALFCQELTRMGLVVTAIVPGGVEKAQGDALACGARGVLVGSPSTVMHGLPENLFALVVDTAGAADAARRILIDGGHVLSLKSGVGPAQRRTLKTKLGLGKRKNVSVSYIQPAGAGEPAVDASGLDYRDVLEEPVLGVLRPSVEEVVPFELGASVFTSRRNMDRLRVAVVQIVN</sequence>
<protein>
    <recommendedName>
        <fullName evidence="4">Enoyl reductase (ER) domain-containing protein</fullName>
    </recommendedName>
</protein>
<dbReference type="Gene3D" id="3.40.50.720">
    <property type="entry name" value="NAD(P)-binding Rossmann-like Domain"/>
    <property type="match status" value="1"/>
</dbReference>
<feature type="region of interest" description="Disordered" evidence="1">
    <location>
        <begin position="465"/>
        <end position="533"/>
    </location>
</feature>
<dbReference type="EMBL" id="BTCM01000005">
    <property type="protein sequence ID" value="GMK58320.1"/>
    <property type="molecule type" value="Genomic_DNA"/>
</dbReference>
<reference evidence="2" key="1">
    <citation type="journal article" date="2023" name="BMC Genomics">
        <title>Chromosome-level genome assemblies of Cutaneotrichosporon spp. (Trichosporonales, Basidiomycota) reveal imbalanced evolution between nucleotide sequences and chromosome synteny.</title>
        <authorList>
            <person name="Kobayashi Y."/>
            <person name="Kayamori A."/>
            <person name="Aoki K."/>
            <person name="Shiwa Y."/>
            <person name="Matsutani M."/>
            <person name="Fujita N."/>
            <person name="Sugita T."/>
            <person name="Iwasaki W."/>
            <person name="Tanaka N."/>
            <person name="Takashima M."/>
        </authorList>
    </citation>
    <scope>NUCLEOTIDE SEQUENCE</scope>
    <source>
        <strain evidence="2">HIS016</strain>
    </source>
</reference>
<evidence type="ECO:0008006" key="4">
    <source>
        <dbReference type="Google" id="ProtNLM"/>
    </source>
</evidence>
<evidence type="ECO:0000313" key="2">
    <source>
        <dbReference type="EMBL" id="GMK58320.1"/>
    </source>
</evidence>
<dbReference type="PANTHER" id="PTHR11695:SF294">
    <property type="entry name" value="RETICULON-4-INTERACTING PROTEIN 1, MITOCHONDRIAL"/>
    <property type="match status" value="1"/>
</dbReference>
<accession>A0AAD3TWQ7</accession>
<dbReference type="InterPro" id="IPR011032">
    <property type="entry name" value="GroES-like_sf"/>
</dbReference>
<feature type="region of interest" description="Disordered" evidence="1">
    <location>
        <begin position="408"/>
        <end position="432"/>
    </location>
</feature>
<feature type="region of interest" description="Disordered" evidence="1">
    <location>
        <begin position="207"/>
        <end position="250"/>
    </location>
</feature>
<feature type="compositionally biased region" description="Polar residues" evidence="1">
    <location>
        <begin position="211"/>
        <end position="224"/>
    </location>
</feature>
<proteinExistence type="predicted"/>
<dbReference type="Gene3D" id="3.90.180.10">
    <property type="entry name" value="Medium-chain alcohol dehydrogenases, catalytic domain"/>
    <property type="match status" value="1"/>
</dbReference>
<feature type="region of interest" description="Disordered" evidence="1">
    <location>
        <begin position="1"/>
        <end position="81"/>
    </location>
</feature>
<feature type="compositionally biased region" description="Basic and acidic residues" evidence="1">
    <location>
        <begin position="231"/>
        <end position="248"/>
    </location>
</feature>
<dbReference type="InterPro" id="IPR050700">
    <property type="entry name" value="YIM1/Zinc_Alcohol_DH_Fams"/>
</dbReference>
<gene>
    <name evidence="2" type="ORF">CspeluHIS016_0503520</name>
</gene>
<feature type="compositionally biased region" description="Polar residues" evidence="1">
    <location>
        <begin position="32"/>
        <end position="51"/>
    </location>
</feature>